<proteinExistence type="predicted"/>
<name>A0A5B8J6M6_9ACTN</name>
<accession>A0A5B8J6M6</accession>
<evidence type="ECO:0000256" key="1">
    <source>
        <dbReference type="SAM" id="MobiDB-lite"/>
    </source>
</evidence>
<dbReference type="KEGG" id="sqz:FQU76_14010"/>
<evidence type="ECO:0000313" key="2">
    <source>
        <dbReference type="EMBL" id="QDY77455.1"/>
    </source>
</evidence>
<keyword evidence="3" id="KW-1185">Reference proteome</keyword>
<sequence length="105" mass="11421">MAGLIILGLLLVGMLCAAMWWDGRRRAALVPPRPDEQPKQPEHREHVEEIREADGPDSFPHDGGRLLPYNLRTHSSHSTGKGREDRPKHGPNSHSGSFGSGGLGG</sequence>
<dbReference type="Proteomes" id="UP000320580">
    <property type="component" value="Chromosome"/>
</dbReference>
<evidence type="ECO:0008006" key="4">
    <source>
        <dbReference type="Google" id="ProtNLM"/>
    </source>
</evidence>
<dbReference type="AlphaFoldDB" id="A0A5B8J6M6"/>
<organism evidence="2 3">
    <name type="scientific">Streptomyces qinzhouensis</name>
    <dbReference type="NCBI Taxonomy" id="2599401"/>
    <lineage>
        <taxon>Bacteria</taxon>
        <taxon>Bacillati</taxon>
        <taxon>Actinomycetota</taxon>
        <taxon>Actinomycetes</taxon>
        <taxon>Kitasatosporales</taxon>
        <taxon>Streptomycetaceae</taxon>
        <taxon>Streptomyces</taxon>
    </lineage>
</organism>
<protein>
    <recommendedName>
        <fullName evidence="4">Secreted protein</fullName>
    </recommendedName>
</protein>
<feature type="compositionally biased region" description="Basic and acidic residues" evidence="1">
    <location>
        <begin position="33"/>
        <end position="64"/>
    </location>
</feature>
<gene>
    <name evidence="2" type="ORF">FQU76_14010</name>
</gene>
<evidence type="ECO:0000313" key="3">
    <source>
        <dbReference type="Proteomes" id="UP000320580"/>
    </source>
</evidence>
<feature type="region of interest" description="Disordered" evidence="1">
    <location>
        <begin position="29"/>
        <end position="105"/>
    </location>
</feature>
<dbReference type="RefSeq" id="WP_146480793.1">
    <property type="nucleotide sequence ID" value="NZ_CP042266.1"/>
</dbReference>
<dbReference type="OrthoDB" id="4218624at2"/>
<dbReference type="EMBL" id="CP042266">
    <property type="protein sequence ID" value="QDY77455.1"/>
    <property type="molecule type" value="Genomic_DNA"/>
</dbReference>
<dbReference type="Pfam" id="PF20087">
    <property type="entry name" value="DUF6479"/>
    <property type="match status" value="1"/>
</dbReference>
<dbReference type="InterPro" id="IPR045513">
    <property type="entry name" value="DUF6479"/>
</dbReference>
<reference evidence="2 3" key="1">
    <citation type="submission" date="2019-07" db="EMBL/GenBank/DDBJ databases">
        <authorList>
            <person name="Zhu P."/>
        </authorList>
    </citation>
    <scope>NUCLEOTIDE SEQUENCE [LARGE SCALE GENOMIC DNA]</scope>
    <source>
        <strain evidence="2 3">SSL-25</strain>
    </source>
</reference>